<dbReference type="GO" id="GO:0017070">
    <property type="term" value="F:U6 snRNA binding"/>
    <property type="evidence" value="ECO:0007669"/>
    <property type="project" value="TreeGrafter"/>
</dbReference>
<proteinExistence type="predicted"/>
<feature type="repeat" description="WD" evidence="3">
    <location>
        <begin position="345"/>
        <end position="386"/>
    </location>
</feature>
<dbReference type="VEuPathDB" id="AmoebaDB:ACA1_396210"/>
<evidence type="ECO:0000256" key="3">
    <source>
        <dbReference type="PROSITE-ProRule" id="PRU00221"/>
    </source>
</evidence>
<dbReference type="SMART" id="SM00500">
    <property type="entry name" value="SFM"/>
    <property type="match status" value="1"/>
</dbReference>
<dbReference type="GO" id="GO:0000398">
    <property type="term" value="P:mRNA splicing, via spliceosome"/>
    <property type="evidence" value="ECO:0007669"/>
    <property type="project" value="TreeGrafter"/>
</dbReference>
<feature type="repeat" description="WD" evidence="3">
    <location>
        <begin position="253"/>
        <end position="302"/>
    </location>
</feature>
<gene>
    <name evidence="5" type="ORF">ACA1_396210</name>
</gene>
<accession>L8HCB3</accession>
<dbReference type="Proteomes" id="UP000011083">
    <property type="component" value="Unassembled WGS sequence"/>
</dbReference>
<dbReference type="SUPFAM" id="SSF158230">
    <property type="entry name" value="PRP4-like"/>
    <property type="match status" value="1"/>
</dbReference>
<dbReference type="FunFam" id="2.130.10.10:FF:000443">
    <property type="entry name" value="U4/U6 small nuclear ribonucleoprotein Prp4"/>
    <property type="match status" value="1"/>
</dbReference>
<dbReference type="AlphaFoldDB" id="L8HCB3"/>
<evidence type="ECO:0000313" key="6">
    <source>
        <dbReference type="Proteomes" id="UP000011083"/>
    </source>
</evidence>
<organism evidence="5 6">
    <name type="scientific">Acanthamoeba castellanii (strain ATCC 30010 / Neff)</name>
    <dbReference type="NCBI Taxonomy" id="1257118"/>
    <lineage>
        <taxon>Eukaryota</taxon>
        <taxon>Amoebozoa</taxon>
        <taxon>Discosea</taxon>
        <taxon>Longamoebia</taxon>
        <taxon>Centramoebida</taxon>
        <taxon>Acanthamoebidae</taxon>
        <taxon>Acanthamoeba</taxon>
    </lineage>
</organism>
<feature type="repeat" description="WD" evidence="3">
    <location>
        <begin position="303"/>
        <end position="344"/>
    </location>
</feature>
<protein>
    <submittedName>
        <fullName evidence="5">U4/U6 small nuclear ribonucleoprotein Prp4, putative</fullName>
    </submittedName>
</protein>
<dbReference type="GeneID" id="14923798"/>
<dbReference type="InterPro" id="IPR001680">
    <property type="entry name" value="WD40_rpt"/>
</dbReference>
<name>L8HCB3_ACACF</name>
<feature type="repeat" description="WD" evidence="3">
    <location>
        <begin position="473"/>
        <end position="504"/>
    </location>
</feature>
<dbReference type="Pfam" id="PF08799">
    <property type="entry name" value="PRP4"/>
    <property type="match status" value="1"/>
</dbReference>
<dbReference type="PROSITE" id="PS50294">
    <property type="entry name" value="WD_REPEATS_REGION"/>
    <property type="match status" value="5"/>
</dbReference>
<dbReference type="PRINTS" id="PR00320">
    <property type="entry name" value="GPROTEINBRPT"/>
</dbReference>
<dbReference type="InterPro" id="IPR015943">
    <property type="entry name" value="WD40/YVTN_repeat-like_dom_sf"/>
</dbReference>
<dbReference type="InterPro" id="IPR019775">
    <property type="entry name" value="WD40_repeat_CS"/>
</dbReference>
<feature type="domain" description="Pre-mRNA processing factor 4 (PRP4)-like" evidence="4">
    <location>
        <begin position="75"/>
        <end position="122"/>
    </location>
</feature>
<dbReference type="FunFam" id="2.130.10.10:FF:001211">
    <property type="entry name" value="CBN-PRP-4 protein"/>
    <property type="match status" value="1"/>
</dbReference>
<dbReference type="SMART" id="SM00320">
    <property type="entry name" value="WD40"/>
    <property type="match status" value="7"/>
</dbReference>
<dbReference type="PANTHER" id="PTHR19846:SF0">
    <property type="entry name" value="PRE-MRNA PROCESSING FACTOR 4"/>
    <property type="match status" value="1"/>
</dbReference>
<dbReference type="OrthoDB" id="540662at2759"/>
<feature type="repeat" description="WD" evidence="3">
    <location>
        <begin position="387"/>
        <end position="428"/>
    </location>
</feature>
<feature type="repeat" description="WD" evidence="3">
    <location>
        <begin position="429"/>
        <end position="472"/>
    </location>
</feature>
<dbReference type="PROSITE" id="PS50082">
    <property type="entry name" value="WD_REPEATS_2"/>
    <property type="match status" value="6"/>
</dbReference>
<dbReference type="Gene3D" id="2.130.10.10">
    <property type="entry name" value="YVTN repeat-like/Quinoprotein amine dehydrogenase"/>
    <property type="match status" value="2"/>
</dbReference>
<dbReference type="CDD" id="cd00200">
    <property type="entry name" value="WD40"/>
    <property type="match status" value="1"/>
</dbReference>
<dbReference type="InterPro" id="IPR036322">
    <property type="entry name" value="WD40_repeat_dom_sf"/>
</dbReference>
<dbReference type="PANTHER" id="PTHR19846">
    <property type="entry name" value="WD40 REPEAT PROTEIN"/>
    <property type="match status" value="1"/>
</dbReference>
<keyword evidence="1 3" id="KW-0853">WD repeat</keyword>
<evidence type="ECO:0000256" key="1">
    <source>
        <dbReference type="ARBA" id="ARBA00022574"/>
    </source>
</evidence>
<dbReference type="PROSITE" id="PS00678">
    <property type="entry name" value="WD_REPEATS_1"/>
    <property type="match status" value="2"/>
</dbReference>
<evidence type="ECO:0000259" key="4">
    <source>
        <dbReference type="SMART" id="SM00500"/>
    </source>
</evidence>
<dbReference type="InterPro" id="IPR020472">
    <property type="entry name" value="WD40_PAC1"/>
</dbReference>
<reference evidence="5 6" key="1">
    <citation type="journal article" date="2013" name="Genome Biol.">
        <title>Genome of Acanthamoeba castellanii highlights extensive lateral gene transfer and early evolution of tyrosine kinase signaling.</title>
        <authorList>
            <person name="Clarke M."/>
            <person name="Lohan A.J."/>
            <person name="Liu B."/>
            <person name="Lagkouvardos I."/>
            <person name="Roy S."/>
            <person name="Zafar N."/>
            <person name="Bertelli C."/>
            <person name="Schilde C."/>
            <person name="Kianianmomeni A."/>
            <person name="Burglin T.R."/>
            <person name="Frech C."/>
            <person name="Turcotte B."/>
            <person name="Kopec K.O."/>
            <person name="Synnott J.M."/>
            <person name="Choo C."/>
            <person name="Paponov I."/>
            <person name="Finkler A."/>
            <person name="Soon Heng Tan C."/>
            <person name="Hutchins A.P."/>
            <person name="Weinmeier T."/>
            <person name="Rattei T."/>
            <person name="Chu J.S."/>
            <person name="Gimenez G."/>
            <person name="Irimia M."/>
            <person name="Rigden D.J."/>
            <person name="Fitzpatrick D.A."/>
            <person name="Lorenzo-Morales J."/>
            <person name="Bateman A."/>
            <person name="Chiu C.H."/>
            <person name="Tang P."/>
            <person name="Hegemann P."/>
            <person name="Fromm H."/>
            <person name="Raoult D."/>
            <person name="Greub G."/>
            <person name="Miranda-Saavedra D."/>
            <person name="Chen N."/>
            <person name="Nash P."/>
            <person name="Ginger M.L."/>
            <person name="Horn M."/>
            <person name="Schaap P."/>
            <person name="Caler L."/>
            <person name="Loftus B."/>
        </authorList>
    </citation>
    <scope>NUCLEOTIDE SEQUENCE [LARGE SCALE GENOMIC DNA]</scope>
    <source>
        <strain evidence="5 6">Neff</strain>
    </source>
</reference>
<evidence type="ECO:0000256" key="2">
    <source>
        <dbReference type="ARBA" id="ARBA00022737"/>
    </source>
</evidence>
<dbReference type="InterPro" id="IPR014906">
    <property type="entry name" value="PRP4-like"/>
</dbReference>
<dbReference type="Gene3D" id="4.10.280.110">
    <property type="entry name" value="Pre-mRNA processing factor 4 domain"/>
    <property type="match status" value="1"/>
</dbReference>
<dbReference type="GO" id="GO:0046540">
    <property type="term" value="C:U4/U6 x U5 tri-snRNP complex"/>
    <property type="evidence" value="ECO:0007669"/>
    <property type="project" value="TreeGrafter"/>
</dbReference>
<dbReference type="EMBL" id="KB007869">
    <property type="protein sequence ID" value="ELR22835.1"/>
    <property type="molecule type" value="Genomic_DNA"/>
</dbReference>
<keyword evidence="2" id="KW-0677">Repeat</keyword>
<keyword evidence="6" id="KW-1185">Reference proteome</keyword>
<dbReference type="KEGG" id="acan:ACA1_396210"/>
<sequence length="511" mass="56530">MELPSGDGEKGRIYFGTLEKQGQQLVQQQAKEPEGQMELETLPFSHGIAESQERHSALLEQLELSKRARQIAVPTSDPMVRARLRELGEPITLFGEQPPERRERLREVLSRMDVTQAVPATAAPAPLAAPATGAAGAKKRNDKMQEQPYFTEGSADLKASRRLIADYSLRKAQQRVGRAKRKREEGNFEEELRKAAASRECLRRFSNAASQIGDDRPLSYCAFSPDSSILATASWSGQSKLWSVPSCDLKTTLKGHGDRVGAIVFHPRSCLGQESGALNLASCSSDRTVKLWSLDSPSPIGSLEGHTDRVSRLAFHPSGRFIGTTGFDKTWRLWDVEKGRELMVQEGHSREVYGIAFQCDGSLAATSGMDGYGRVWDLRTGRSVMLLKGHAKSVLGIDFALNGYQLATGSDDHTVKIWDLRKKRCSYTIPAHSSLISHVKFQPSEEGQFLLTASFDATCRLWSTRDYAPITTLAGHEGKVLCADISPDGRYIASSSFDRTWKLFAEDLAYF</sequence>
<dbReference type="InterPro" id="IPR036285">
    <property type="entry name" value="PRP4-like_sf"/>
</dbReference>
<dbReference type="OMA" id="LNEPICY"/>
<dbReference type="Pfam" id="PF00400">
    <property type="entry name" value="WD40"/>
    <property type="match status" value="7"/>
</dbReference>
<dbReference type="STRING" id="1257118.L8HCB3"/>
<dbReference type="SUPFAM" id="SSF50978">
    <property type="entry name" value="WD40 repeat-like"/>
    <property type="match status" value="1"/>
</dbReference>
<dbReference type="GO" id="GO:0030621">
    <property type="term" value="F:U4 snRNA binding"/>
    <property type="evidence" value="ECO:0007669"/>
    <property type="project" value="TreeGrafter"/>
</dbReference>
<keyword evidence="5" id="KW-0687">Ribonucleoprotein</keyword>
<evidence type="ECO:0000313" key="5">
    <source>
        <dbReference type="EMBL" id="ELR22835.1"/>
    </source>
</evidence>
<dbReference type="RefSeq" id="XP_004351612.1">
    <property type="nucleotide sequence ID" value="XM_004351560.1"/>
</dbReference>